<sequence length="217" mass="23018">MTGRQVVPLTAATTDLLRPSCRGCVRWLRDPVEAHADAARHSVPGLRAWAETVTHEWGPPGLLVRQDGRTVAHVVVAPPSLVPRAALPATAPVSDDAVLLLSLSSSSRAFTKVAVQSLGRELLRRTVRAVEAYGGPAVVTGCLSSAEVAQSDLPWPPPDVCRVPTTLLTGVGFTVVRPHPTCPRLRLDLRSTATVREDVTSAVRAWLADRATAPAAT</sequence>
<dbReference type="Proteomes" id="UP000431092">
    <property type="component" value="Unassembled WGS sequence"/>
</dbReference>
<reference evidence="1 2" key="1">
    <citation type="submission" date="2019-11" db="EMBL/GenBank/DDBJ databases">
        <title>Whole genome sequencing identifies a novel species of the genus Arsenicicoccus isolated from human blood.</title>
        <authorList>
            <person name="Jeong J.H."/>
            <person name="Kweon O.J."/>
            <person name="Kim H.R."/>
            <person name="Kim T.-H."/>
            <person name="Ha S.-M."/>
            <person name="Lee M.-K."/>
        </authorList>
    </citation>
    <scope>NUCLEOTIDE SEQUENCE [LARGE SCALE GENOMIC DNA]</scope>
    <source>
        <strain evidence="1 2">MKL-02</strain>
    </source>
</reference>
<accession>A0A6I3IV75</accession>
<gene>
    <name evidence="1" type="ORF">GGG17_01935</name>
</gene>
<evidence type="ECO:0000313" key="2">
    <source>
        <dbReference type="Proteomes" id="UP000431092"/>
    </source>
</evidence>
<protein>
    <recommendedName>
        <fullName evidence="3">GNAT family N-acetyltransferase</fullName>
    </recommendedName>
</protein>
<organism evidence="1 2">
    <name type="scientific">Arsenicicoccus cauae</name>
    <dbReference type="NCBI Taxonomy" id="2663847"/>
    <lineage>
        <taxon>Bacteria</taxon>
        <taxon>Bacillati</taxon>
        <taxon>Actinomycetota</taxon>
        <taxon>Actinomycetes</taxon>
        <taxon>Micrococcales</taxon>
        <taxon>Intrasporangiaceae</taxon>
        <taxon>Arsenicicoccus</taxon>
    </lineage>
</organism>
<comment type="caution">
    <text evidence="1">The sequence shown here is derived from an EMBL/GenBank/DDBJ whole genome shotgun (WGS) entry which is preliminary data.</text>
</comment>
<dbReference type="RefSeq" id="WP_154592113.1">
    <property type="nucleotide sequence ID" value="NZ_CP171001.1"/>
</dbReference>
<proteinExistence type="predicted"/>
<keyword evidence="2" id="KW-1185">Reference proteome</keyword>
<dbReference type="AlphaFoldDB" id="A0A6I3IV75"/>
<name>A0A6I3IV75_9MICO</name>
<dbReference type="EMBL" id="WLVL01000006">
    <property type="protein sequence ID" value="MTB70756.1"/>
    <property type="molecule type" value="Genomic_DNA"/>
</dbReference>
<evidence type="ECO:0000313" key="1">
    <source>
        <dbReference type="EMBL" id="MTB70756.1"/>
    </source>
</evidence>
<evidence type="ECO:0008006" key="3">
    <source>
        <dbReference type="Google" id="ProtNLM"/>
    </source>
</evidence>